<sequence length="102" mass="10733">MVKAEDITVSYDQDEEGTLGVWKINGVTIATAKIFGKTNTSSKITVSALAHLIVTTKSIKGIDNTKVTQFTQEPFELSGDPSHVLSAISIGTAVAAHLSSTV</sequence>
<dbReference type="EMBL" id="MN740471">
    <property type="protein sequence ID" value="QHU28194.1"/>
    <property type="molecule type" value="Genomic_DNA"/>
</dbReference>
<name>A0A6C0LF51_9ZZZZ</name>
<organism evidence="1">
    <name type="scientific">viral metagenome</name>
    <dbReference type="NCBI Taxonomy" id="1070528"/>
    <lineage>
        <taxon>unclassified sequences</taxon>
        <taxon>metagenomes</taxon>
        <taxon>organismal metagenomes</taxon>
    </lineage>
</organism>
<reference evidence="1" key="1">
    <citation type="journal article" date="2020" name="Nature">
        <title>Giant virus diversity and host interactions through global metagenomics.</title>
        <authorList>
            <person name="Schulz F."/>
            <person name="Roux S."/>
            <person name="Paez-Espino D."/>
            <person name="Jungbluth S."/>
            <person name="Walsh D.A."/>
            <person name="Denef V.J."/>
            <person name="McMahon K.D."/>
            <person name="Konstantinidis K.T."/>
            <person name="Eloe-Fadrosh E.A."/>
            <person name="Kyrpides N.C."/>
            <person name="Woyke T."/>
        </authorList>
    </citation>
    <scope>NUCLEOTIDE SEQUENCE</scope>
    <source>
        <strain evidence="1">GVMAG-M-3300027770-73</strain>
    </source>
</reference>
<accession>A0A6C0LF51</accession>
<dbReference type="AlphaFoldDB" id="A0A6C0LF51"/>
<protein>
    <submittedName>
        <fullName evidence="1">Uncharacterized protein</fullName>
    </submittedName>
</protein>
<proteinExistence type="predicted"/>
<evidence type="ECO:0000313" key="1">
    <source>
        <dbReference type="EMBL" id="QHU28194.1"/>
    </source>
</evidence>